<evidence type="ECO:0000313" key="5">
    <source>
        <dbReference type="Proteomes" id="UP000064844"/>
    </source>
</evidence>
<keyword evidence="3 4" id="KW-0378">Hydrolase</keyword>
<dbReference type="RefSeq" id="WP_033116721.1">
    <property type="nucleotide sequence ID" value="NZ_CALICV010000046.1"/>
</dbReference>
<name>A0A0S2W4U1_9FIRM</name>
<dbReference type="InterPro" id="IPR023635">
    <property type="entry name" value="Peptide_deformylase"/>
</dbReference>
<dbReference type="PRINTS" id="PR01576">
    <property type="entry name" value="PDEFORMYLASE"/>
</dbReference>
<dbReference type="HAMAP" id="MF_00163">
    <property type="entry name" value="Pep_deformylase"/>
    <property type="match status" value="1"/>
</dbReference>
<reference evidence="4 5" key="1">
    <citation type="journal article" date="2015" name="Nat. Commun.">
        <title>Production of butyrate from lysine and the Amadori product fructoselysine by a human gut commensal.</title>
        <authorList>
            <person name="Bui T.P."/>
            <person name="Ritari J."/>
            <person name="Boeren S."/>
            <person name="de Waard P."/>
            <person name="Plugge C.M."/>
            <person name="de Vos W.M."/>
        </authorList>
    </citation>
    <scope>NUCLEOTIDE SEQUENCE [LARGE SCALE GENOMIC DNA]</scope>
    <source>
        <strain evidence="4 5">AF211</strain>
    </source>
</reference>
<dbReference type="GO" id="GO:0006412">
    <property type="term" value="P:translation"/>
    <property type="evidence" value="ECO:0007669"/>
    <property type="project" value="UniProtKB-UniRule"/>
</dbReference>
<dbReference type="SUPFAM" id="SSF56420">
    <property type="entry name" value="Peptide deformylase"/>
    <property type="match status" value="1"/>
</dbReference>
<proteinExistence type="inferred from homology"/>
<dbReference type="EC" id="3.5.1.88" evidence="3"/>
<dbReference type="STRING" id="1297617.IB211_01625"/>
<dbReference type="KEGG" id="ibu:IB211_01625"/>
<feature type="binding site" evidence="3">
    <location>
        <position position="90"/>
    </location>
    <ligand>
        <name>Fe cation</name>
        <dbReference type="ChEBI" id="CHEBI:24875"/>
    </ligand>
</feature>
<organism evidence="4 5">
    <name type="scientific">Intestinimonas butyriciproducens</name>
    <dbReference type="NCBI Taxonomy" id="1297617"/>
    <lineage>
        <taxon>Bacteria</taxon>
        <taxon>Bacillati</taxon>
        <taxon>Bacillota</taxon>
        <taxon>Clostridia</taxon>
        <taxon>Eubacteriales</taxon>
        <taxon>Intestinimonas</taxon>
    </lineage>
</organism>
<dbReference type="PATRIC" id="fig|1297617.4.peg.1666"/>
<dbReference type="GO" id="GO:0046872">
    <property type="term" value="F:metal ion binding"/>
    <property type="evidence" value="ECO:0007669"/>
    <property type="project" value="UniProtKB-KW"/>
</dbReference>
<dbReference type="AlphaFoldDB" id="A0A0S2W4U1"/>
<dbReference type="PIRSF" id="PIRSF004749">
    <property type="entry name" value="Pep_def"/>
    <property type="match status" value="1"/>
</dbReference>
<dbReference type="InterPro" id="IPR036821">
    <property type="entry name" value="Peptide_deformylase_sf"/>
</dbReference>
<dbReference type="eggNOG" id="COG0242">
    <property type="taxonomic scope" value="Bacteria"/>
</dbReference>
<comment type="function">
    <text evidence="3">Removes the formyl group from the N-terminal Met of newly synthesized proteins. Requires at least a dipeptide for an efficient rate of reaction. N-terminal L-methionine is a prerequisite for activity but the enzyme has broad specificity at other positions.</text>
</comment>
<keyword evidence="3" id="KW-0479">Metal-binding</keyword>
<sequence length="167" mass="18845">MALRKILTDRDPVLHKTSRPVTNFDDRLHDLLDDLKETLANAGGAGLAAPQVGILRRCVIVVDENDEMLELVNPEVIERSEEIQDGFEGCLSVPGMWGMVERPMRVKVRAQDRTGAFFEAEGAGIVARCFCHEIDHLDGHLFTELTDHLYTQKELDEMMEAEEGKKR</sequence>
<dbReference type="Gene3D" id="3.90.45.10">
    <property type="entry name" value="Peptide deformylase"/>
    <property type="match status" value="1"/>
</dbReference>
<keyword evidence="2 3" id="KW-0408">Iron</keyword>
<keyword evidence="3" id="KW-0648">Protein biosynthesis</keyword>
<protein>
    <recommendedName>
        <fullName evidence="3">Peptide deformylase</fullName>
        <shortName evidence="3">PDF</shortName>
        <ecNumber evidence="3">3.5.1.88</ecNumber>
    </recommendedName>
    <alternativeName>
        <fullName evidence="3">Polypeptide deformylase</fullName>
    </alternativeName>
</protein>
<feature type="binding site" evidence="3">
    <location>
        <position position="136"/>
    </location>
    <ligand>
        <name>Fe cation</name>
        <dbReference type="ChEBI" id="CHEBI:24875"/>
    </ligand>
</feature>
<dbReference type="Proteomes" id="UP000064844">
    <property type="component" value="Chromosome"/>
</dbReference>
<evidence type="ECO:0000256" key="2">
    <source>
        <dbReference type="ARBA" id="ARBA00023004"/>
    </source>
</evidence>
<reference evidence="5" key="2">
    <citation type="submission" date="2015-04" db="EMBL/GenBank/DDBJ databases">
        <title>A butyrogenic pathway from the amino acid lysine in a human gut commensal.</title>
        <authorList>
            <person name="de Vos W.M."/>
            <person name="Bui N.T.P."/>
            <person name="Plugge C.M."/>
            <person name="Ritari J."/>
        </authorList>
    </citation>
    <scope>NUCLEOTIDE SEQUENCE [LARGE SCALE GENOMIC DNA]</scope>
    <source>
        <strain evidence="5">AF211</strain>
    </source>
</reference>
<comment type="similarity">
    <text evidence="1 3">Belongs to the polypeptide deformylase family.</text>
</comment>
<evidence type="ECO:0000256" key="3">
    <source>
        <dbReference type="HAMAP-Rule" id="MF_00163"/>
    </source>
</evidence>
<evidence type="ECO:0000313" key="4">
    <source>
        <dbReference type="EMBL" id="ALP94016.1"/>
    </source>
</evidence>
<accession>A0A0S2W4U1</accession>
<dbReference type="GO" id="GO:0042586">
    <property type="term" value="F:peptide deformylase activity"/>
    <property type="evidence" value="ECO:0007669"/>
    <property type="project" value="UniProtKB-UniRule"/>
</dbReference>
<gene>
    <name evidence="3" type="primary">def</name>
    <name evidence="4" type="ORF">IB211_01625</name>
</gene>
<comment type="catalytic activity">
    <reaction evidence="3">
        <text>N-terminal N-formyl-L-methionyl-[peptide] + H2O = N-terminal L-methionyl-[peptide] + formate</text>
        <dbReference type="Rhea" id="RHEA:24420"/>
        <dbReference type="Rhea" id="RHEA-COMP:10639"/>
        <dbReference type="Rhea" id="RHEA-COMP:10640"/>
        <dbReference type="ChEBI" id="CHEBI:15377"/>
        <dbReference type="ChEBI" id="CHEBI:15740"/>
        <dbReference type="ChEBI" id="CHEBI:49298"/>
        <dbReference type="ChEBI" id="CHEBI:64731"/>
        <dbReference type="EC" id="3.5.1.88"/>
    </reaction>
</comment>
<feature type="active site" evidence="3">
    <location>
        <position position="133"/>
    </location>
</feature>
<dbReference type="PANTHER" id="PTHR10458:SF22">
    <property type="entry name" value="PEPTIDE DEFORMYLASE"/>
    <property type="match status" value="1"/>
</dbReference>
<dbReference type="PANTHER" id="PTHR10458">
    <property type="entry name" value="PEPTIDE DEFORMYLASE"/>
    <property type="match status" value="1"/>
</dbReference>
<keyword evidence="5" id="KW-1185">Reference proteome</keyword>
<dbReference type="NCBIfam" id="TIGR00079">
    <property type="entry name" value="pept_deformyl"/>
    <property type="match status" value="1"/>
</dbReference>
<dbReference type="NCBIfam" id="NF001159">
    <property type="entry name" value="PRK00150.1-3"/>
    <property type="match status" value="1"/>
</dbReference>
<comment type="cofactor">
    <cofactor evidence="3">
        <name>Fe(2+)</name>
        <dbReference type="ChEBI" id="CHEBI:29033"/>
    </cofactor>
    <text evidence="3">Binds 1 Fe(2+) ion.</text>
</comment>
<evidence type="ECO:0000256" key="1">
    <source>
        <dbReference type="ARBA" id="ARBA00010759"/>
    </source>
</evidence>
<feature type="binding site" evidence="3">
    <location>
        <position position="132"/>
    </location>
    <ligand>
        <name>Fe cation</name>
        <dbReference type="ChEBI" id="CHEBI:24875"/>
    </ligand>
</feature>
<dbReference type="CDD" id="cd00487">
    <property type="entry name" value="Pep_deformylase"/>
    <property type="match status" value="1"/>
</dbReference>
<dbReference type="Pfam" id="PF01327">
    <property type="entry name" value="Pep_deformylase"/>
    <property type="match status" value="1"/>
</dbReference>
<dbReference type="EMBL" id="CP011307">
    <property type="protein sequence ID" value="ALP94016.1"/>
    <property type="molecule type" value="Genomic_DNA"/>
</dbReference>